<dbReference type="Gene3D" id="3.30.420.10">
    <property type="entry name" value="Ribonuclease H-like superfamily/Ribonuclease H"/>
    <property type="match status" value="1"/>
</dbReference>
<dbReference type="InterPro" id="IPR038717">
    <property type="entry name" value="Tc1-like_DDE_dom"/>
</dbReference>
<name>A0A149RR57_9PROT</name>
<proteinExistence type="predicted"/>
<evidence type="ECO:0000313" key="3">
    <source>
        <dbReference type="Proteomes" id="UP000075526"/>
    </source>
</evidence>
<accession>A0A149RR57</accession>
<dbReference type="PATRIC" id="fig|178901.13.peg.3229"/>
<sequence length="186" mass="20834">MSAHTGHLPKGKPIEIWFQDEARIGQKNGVVRQWARRGTRPRQPADQRYANAWLFGAICPARGKAAGLALPFIGTDSMQLHIDEIARCVARGAHAVLLLDRAPWHTTGKIRLPKNVSLIFLPSRAPELNPVENIWQFLRANWLSNTVFEDMDHIIKAACSAWNNLVALPNTIQSIGLRKWAHIGQT</sequence>
<dbReference type="GO" id="GO:0003676">
    <property type="term" value="F:nucleic acid binding"/>
    <property type="evidence" value="ECO:0007669"/>
    <property type="project" value="InterPro"/>
</dbReference>
<dbReference type="Pfam" id="PF13358">
    <property type="entry name" value="DDE_3"/>
    <property type="match status" value="1"/>
</dbReference>
<dbReference type="EMBL" id="LHZF01000153">
    <property type="protein sequence ID" value="KXV16846.1"/>
    <property type="molecule type" value="Genomic_DNA"/>
</dbReference>
<feature type="domain" description="Tc1-like transposase DDE" evidence="1">
    <location>
        <begin position="16"/>
        <end position="154"/>
    </location>
</feature>
<dbReference type="InterPro" id="IPR036397">
    <property type="entry name" value="RNaseH_sf"/>
</dbReference>
<evidence type="ECO:0000259" key="1">
    <source>
        <dbReference type="Pfam" id="PF13358"/>
    </source>
</evidence>
<organism evidence="2 3">
    <name type="scientific">Acetobacter malorum</name>
    <dbReference type="NCBI Taxonomy" id="178901"/>
    <lineage>
        <taxon>Bacteria</taxon>
        <taxon>Pseudomonadati</taxon>
        <taxon>Pseudomonadota</taxon>
        <taxon>Alphaproteobacteria</taxon>
        <taxon>Acetobacterales</taxon>
        <taxon>Acetobacteraceae</taxon>
        <taxon>Acetobacter</taxon>
    </lineage>
</organism>
<protein>
    <submittedName>
        <fullName evidence="2">Transposase</fullName>
    </submittedName>
</protein>
<dbReference type="NCBIfam" id="NF033545">
    <property type="entry name" value="transpos_IS630"/>
    <property type="match status" value="1"/>
</dbReference>
<evidence type="ECO:0000313" key="2">
    <source>
        <dbReference type="EMBL" id="KXV16846.1"/>
    </source>
</evidence>
<reference evidence="2 3" key="1">
    <citation type="submission" date="2015-06" db="EMBL/GenBank/DDBJ databases">
        <title>Improved classification and identification of acetic acid bacteria using matrix-assisted laser desorption/ionization time-of-flight mass spectrometry; Gluconobacter nephelii and Gluconobacter uchimurae are later heterotypic synonyms of Gluconobacter japonicus and Gluconobacter oxydans, respectively.</title>
        <authorList>
            <person name="Li L."/>
            <person name="Cleenwerck I."/>
            <person name="De Vuyst L."/>
            <person name="Vandamme P."/>
        </authorList>
    </citation>
    <scope>NUCLEOTIDE SEQUENCE [LARGE SCALE GENOMIC DNA]</scope>
    <source>
        <strain evidence="2 3">LMG 1552</strain>
    </source>
</reference>
<dbReference type="InterPro" id="IPR047655">
    <property type="entry name" value="Transpos_IS630-like"/>
</dbReference>
<dbReference type="Proteomes" id="UP000075526">
    <property type="component" value="Unassembled WGS sequence"/>
</dbReference>
<gene>
    <name evidence="2" type="ORF">AD933_05600</name>
</gene>
<comment type="caution">
    <text evidence="2">The sequence shown here is derived from an EMBL/GenBank/DDBJ whole genome shotgun (WGS) entry which is preliminary data.</text>
</comment>
<dbReference type="AlphaFoldDB" id="A0A149RR57"/>